<feature type="region of interest" description="Disordered" evidence="1">
    <location>
        <begin position="55"/>
        <end position="91"/>
    </location>
</feature>
<organism evidence="3 4">
    <name type="scientific">Hypsibius exemplaris</name>
    <name type="common">Freshwater tardigrade</name>
    <dbReference type="NCBI Taxonomy" id="2072580"/>
    <lineage>
        <taxon>Eukaryota</taxon>
        <taxon>Metazoa</taxon>
        <taxon>Ecdysozoa</taxon>
        <taxon>Tardigrada</taxon>
        <taxon>Eutardigrada</taxon>
        <taxon>Parachela</taxon>
        <taxon>Hypsibioidea</taxon>
        <taxon>Hypsibiidae</taxon>
        <taxon>Hypsibius</taxon>
    </lineage>
</organism>
<dbReference type="AlphaFoldDB" id="A0A9X6NIB2"/>
<dbReference type="EMBL" id="MTYJ01000306">
    <property type="protein sequence ID" value="OWA53161.1"/>
    <property type="molecule type" value="Genomic_DNA"/>
</dbReference>
<feature type="compositionally biased region" description="Low complexity" evidence="1">
    <location>
        <begin position="55"/>
        <end position="77"/>
    </location>
</feature>
<proteinExistence type="predicted"/>
<evidence type="ECO:0000256" key="2">
    <source>
        <dbReference type="SAM" id="SignalP"/>
    </source>
</evidence>
<gene>
    <name evidence="3" type="ORF">BV898_17595</name>
</gene>
<evidence type="ECO:0000313" key="4">
    <source>
        <dbReference type="Proteomes" id="UP000192578"/>
    </source>
</evidence>
<protein>
    <submittedName>
        <fullName evidence="3">Uncharacterized protein</fullName>
    </submittedName>
</protein>
<evidence type="ECO:0000313" key="3">
    <source>
        <dbReference type="EMBL" id="OWA53161.1"/>
    </source>
</evidence>
<name>A0A9X6NIB2_HYPEX</name>
<comment type="caution">
    <text evidence="3">The sequence shown here is derived from an EMBL/GenBank/DDBJ whole genome shotgun (WGS) entry which is preliminary data.</text>
</comment>
<evidence type="ECO:0000256" key="1">
    <source>
        <dbReference type="SAM" id="MobiDB-lite"/>
    </source>
</evidence>
<reference evidence="4" key="1">
    <citation type="submission" date="2017-01" db="EMBL/GenBank/DDBJ databases">
        <title>Comparative genomics of anhydrobiosis in the tardigrade Hypsibius dujardini.</title>
        <authorList>
            <person name="Yoshida Y."/>
            <person name="Koutsovoulos G."/>
            <person name="Laetsch D."/>
            <person name="Stevens L."/>
            <person name="Kumar S."/>
            <person name="Horikawa D."/>
            <person name="Ishino K."/>
            <person name="Komine S."/>
            <person name="Tomita M."/>
            <person name="Blaxter M."/>
            <person name="Arakawa K."/>
        </authorList>
    </citation>
    <scope>NUCLEOTIDE SEQUENCE [LARGE SCALE GENOMIC DNA]</scope>
    <source>
        <strain evidence="4">Z151</strain>
    </source>
</reference>
<accession>A0A9X6NIB2</accession>
<keyword evidence="2" id="KW-0732">Signal</keyword>
<keyword evidence="4" id="KW-1185">Reference proteome</keyword>
<feature type="signal peptide" evidence="2">
    <location>
        <begin position="1"/>
        <end position="22"/>
    </location>
</feature>
<dbReference type="Proteomes" id="UP000192578">
    <property type="component" value="Unassembled WGS sequence"/>
</dbReference>
<feature type="chain" id="PRO_5040934725" evidence="2">
    <location>
        <begin position="23"/>
        <end position="91"/>
    </location>
</feature>
<sequence>MTMKCLVVVAVITVFLVSTSWAGHDARAAGADQQQALPAGGFSFDLNAPSGNAATTTASSVTSVKTTKGGKANNGTTVSGAPQPLKSHGGH</sequence>